<evidence type="ECO:0000256" key="1">
    <source>
        <dbReference type="ARBA" id="ARBA00022723"/>
    </source>
</evidence>
<dbReference type="SUPFAM" id="SSF57667">
    <property type="entry name" value="beta-beta-alpha zinc fingers"/>
    <property type="match status" value="1"/>
</dbReference>
<dbReference type="GO" id="GO:0003676">
    <property type="term" value="F:nucleic acid binding"/>
    <property type="evidence" value="ECO:0007669"/>
    <property type="project" value="InterPro"/>
</dbReference>
<proteinExistence type="predicted"/>
<feature type="region of interest" description="Disordered" evidence="6">
    <location>
        <begin position="216"/>
        <end position="273"/>
    </location>
</feature>
<evidence type="ECO:0000256" key="4">
    <source>
        <dbReference type="ARBA" id="ARBA00023242"/>
    </source>
</evidence>
<dbReference type="GO" id="GO:0005681">
    <property type="term" value="C:spliceosomal complex"/>
    <property type="evidence" value="ECO:0007669"/>
    <property type="project" value="InterPro"/>
</dbReference>
<dbReference type="Proteomes" id="UP000612746">
    <property type="component" value="Unassembled WGS sequence"/>
</dbReference>
<name>A0A8H7PHI0_9FUNG</name>
<dbReference type="InterPro" id="IPR036236">
    <property type="entry name" value="Znf_C2H2_sf"/>
</dbReference>
<reference evidence="8" key="1">
    <citation type="submission" date="2020-12" db="EMBL/GenBank/DDBJ databases">
        <title>Metabolic potential, ecology and presence of endohyphal bacteria is reflected in genomic diversity of Mucoromycotina.</title>
        <authorList>
            <person name="Muszewska A."/>
            <person name="Okrasinska A."/>
            <person name="Steczkiewicz K."/>
            <person name="Drgas O."/>
            <person name="Orlowska M."/>
            <person name="Perlinska-Lenart U."/>
            <person name="Aleksandrzak-Piekarczyk T."/>
            <person name="Szatraj K."/>
            <person name="Zielenkiewicz U."/>
            <person name="Pilsyk S."/>
            <person name="Malc E."/>
            <person name="Mieczkowski P."/>
            <person name="Kruszewska J.S."/>
            <person name="Biernat P."/>
            <person name="Pawlowska J."/>
        </authorList>
    </citation>
    <scope>NUCLEOTIDE SEQUENCE</scope>
    <source>
        <strain evidence="8">WA0000051536</strain>
    </source>
</reference>
<dbReference type="InterPro" id="IPR022755">
    <property type="entry name" value="Znf_C2H2_jaz"/>
</dbReference>
<comment type="caution">
    <text evidence="8">The sequence shown here is derived from an EMBL/GenBank/DDBJ whole genome shotgun (WGS) entry which is preliminary data.</text>
</comment>
<dbReference type="AlphaFoldDB" id="A0A8H7PHI0"/>
<keyword evidence="2" id="KW-0863">Zinc-finger</keyword>
<evidence type="ECO:0000256" key="2">
    <source>
        <dbReference type="ARBA" id="ARBA00022771"/>
    </source>
</evidence>
<dbReference type="PANTHER" id="PTHR45986:SF1">
    <property type="entry name" value="ZINC FINGER MATRIN-TYPE PROTEIN 2"/>
    <property type="match status" value="1"/>
</dbReference>
<dbReference type="EMBL" id="JAEPRA010000017">
    <property type="protein sequence ID" value="KAG2173938.1"/>
    <property type="molecule type" value="Genomic_DNA"/>
</dbReference>
<dbReference type="GO" id="GO:0000398">
    <property type="term" value="P:mRNA splicing, via spliceosome"/>
    <property type="evidence" value="ECO:0007669"/>
    <property type="project" value="InterPro"/>
</dbReference>
<evidence type="ECO:0000256" key="6">
    <source>
        <dbReference type="SAM" id="MobiDB-lite"/>
    </source>
</evidence>
<keyword evidence="4" id="KW-0539">Nucleus</keyword>
<feature type="coiled-coil region" evidence="5">
    <location>
        <begin position="157"/>
        <end position="184"/>
    </location>
</feature>
<keyword evidence="3" id="KW-0862">Zinc</keyword>
<evidence type="ECO:0000313" key="8">
    <source>
        <dbReference type="EMBL" id="KAG2173938.1"/>
    </source>
</evidence>
<evidence type="ECO:0000313" key="9">
    <source>
        <dbReference type="Proteomes" id="UP000612746"/>
    </source>
</evidence>
<organism evidence="8 9">
    <name type="scientific">Umbelopsis vinacea</name>
    <dbReference type="NCBI Taxonomy" id="44442"/>
    <lineage>
        <taxon>Eukaryota</taxon>
        <taxon>Fungi</taxon>
        <taxon>Fungi incertae sedis</taxon>
        <taxon>Mucoromycota</taxon>
        <taxon>Mucoromycotina</taxon>
        <taxon>Umbelopsidomycetes</taxon>
        <taxon>Umbelopsidales</taxon>
        <taxon>Umbelopsidaceae</taxon>
        <taxon>Umbelopsis</taxon>
    </lineage>
</organism>
<accession>A0A8H7PHI0</accession>
<feature type="compositionally biased region" description="Basic and acidic residues" evidence="6">
    <location>
        <begin position="29"/>
        <end position="49"/>
    </location>
</feature>
<evidence type="ECO:0000256" key="5">
    <source>
        <dbReference type="SAM" id="Coils"/>
    </source>
</evidence>
<dbReference type="GO" id="GO:0046540">
    <property type="term" value="C:U4/U6 x U5 tri-snRNP complex"/>
    <property type="evidence" value="ECO:0007669"/>
    <property type="project" value="TreeGrafter"/>
</dbReference>
<protein>
    <recommendedName>
        <fullName evidence="7">U1-type domain-containing protein</fullName>
    </recommendedName>
</protein>
<dbReference type="InterPro" id="IPR040107">
    <property type="entry name" value="Snu23"/>
</dbReference>
<gene>
    <name evidence="8" type="ORF">INT44_000051</name>
</gene>
<keyword evidence="5" id="KW-0175">Coiled coil</keyword>
<dbReference type="GO" id="GO:0008270">
    <property type="term" value="F:zinc ion binding"/>
    <property type="evidence" value="ECO:0007669"/>
    <property type="project" value="UniProtKB-KW"/>
</dbReference>
<dbReference type="SMART" id="SM00451">
    <property type="entry name" value="ZnF_U1"/>
    <property type="match status" value="1"/>
</dbReference>
<keyword evidence="1" id="KW-0479">Metal-binding</keyword>
<feature type="compositionally biased region" description="Gly residues" evidence="6">
    <location>
        <begin position="264"/>
        <end position="273"/>
    </location>
</feature>
<evidence type="ECO:0000259" key="7">
    <source>
        <dbReference type="SMART" id="SM00451"/>
    </source>
</evidence>
<evidence type="ECO:0000256" key="3">
    <source>
        <dbReference type="ARBA" id="ARBA00022833"/>
    </source>
</evidence>
<feature type="compositionally biased region" description="Basic and acidic residues" evidence="6">
    <location>
        <begin position="234"/>
        <end position="247"/>
    </location>
</feature>
<feature type="domain" description="U1-type" evidence="7">
    <location>
        <begin position="100"/>
        <end position="132"/>
    </location>
</feature>
<keyword evidence="9" id="KW-1185">Reference proteome</keyword>
<dbReference type="PANTHER" id="PTHR45986">
    <property type="entry name" value="ZINC FINGER MATRIN-TYPE PROTEIN 2"/>
    <property type="match status" value="1"/>
</dbReference>
<dbReference type="OrthoDB" id="30343at2759"/>
<dbReference type="InterPro" id="IPR003604">
    <property type="entry name" value="Matrin/U1-like-C_Znf_C2H2"/>
</dbReference>
<feature type="region of interest" description="Disordered" evidence="6">
    <location>
        <begin position="1"/>
        <end position="20"/>
    </location>
</feature>
<dbReference type="Pfam" id="PF12171">
    <property type="entry name" value="zf-C2H2_jaz"/>
    <property type="match status" value="1"/>
</dbReference>
<feature type="region of interest" description="Disordered" evidence="6">
    <location>
        <begin position="29"/>
        <end position="68"/>
    </location>
</feature>
<sequence length="273" mass="30511">MASNSGFYGSGTGKDTTFRRTWNKEEYAAKAQEREAADKLAEENEDRKAKGLKPKYQRSSTPAQPQRELLKARDEKVVLDANLNKTQVVSTGAAGPASKQPGFYCKACDCVVKDSTNYLDHINGKKRKGKTLYCFTTYRVVTKIVPFLDQKNLGMSMKVERASVDSVKERLAALKRKKEQPKEEYGELHLPLHHVAVISHTYTCTVDLDARIEARQREEDEAKRRKKERKKAKKEAPTGDSPEKDAAQGDQAATEEDEMAKLMGFGGFGSSKA</sequence>
<feature type="compositionally biased region" description="Basic residues" evidence="6">
    <location>
        <begin position="224"/>
        <end position="233"/>
    </location>
</feature>